<protein>
    <recommendedName>
        <fullName evidence="1">non-specific serine/threonine protein kinase</fullName>
        <ecNumber evidence="1">2.7.11.1</ecNumber>
    </recommendedName>
</protein>
<dbReference type="SUPFAM" id="SSF56112">
    <property type="entry name" value="Protein kinase-like (PK-like)"/>
    <property type="match status" value="1"/>
</dbReference>
<dbReference type="SMART" id="SM00740">
    <property type="entry name" value="PASTA"/>
    <property type="match status" value="3"/>
</dbReference>
<dbReference type="NCBIfam" id="NF033483">
    <property type="entry name" value="PknB_PASTA_kin"/>
    <property type="match status" value="1"/>
</dbReference>
<feature type="compositionally biased region" description="Low complexity" evidence="11">
    <location>
        <begin position="583"/>
        <end position="598"/>
    </location>
</feature>
<dbReference type="SUPFAM" id="SSF54184">
    <property type="entry name" value="Penicillin-binding protein 2x (pbp-2x), c-terminal domain"/>
    <property type="match status" value="1"/>
</dbReference>
<feature type="transmembrane region" description="Helical" evidence="12">
    <location>
        <begin position="333"/>
        <end position="353"/>
    </location>
</feature>
<dbReference type="Gene3D" id="3.30.10.20">
    <property type="match status" value="3"/>
</dbReference>
<dbReference type="SMART" id="SM00220">
    <property type="entry name" value="S_TKc"/>
    <property type="match status" value="1"/>
</dbReference>
<evidence type="ECO:0000256" key="2">
    <source>
        <dbReference type="ARBA" id="ARBA00022527"/>
    </source>
</evidence>
<evidence type="ECO:0000256" key="5">
    <source>
        <dbReference type="ARBA" id="ARBA00022741"/>
    </source>
</evidence>
<feature type="compositionally biased region" description="Polar residues" evidence="11">
    <location>
        <begin position="536"/>
        <end position="549"/>
    </location>
</feature>
<evidence type="ECO:0000313" key="15">
    <source>
        <dbReference type="EMBL" id="GAA0272105.1"/>
    </source>
</evidence>
<dbReference type="InterPro" id="IPR011009">
    <property type="entry name" value="Kinase-like_dom_sf"/>
</dbReference>
<dbReference type="EC" id="2.7.11.1" evidence="1"/>
<dbReference type="InterPro" id="IPR017441">
    <property type="entry name" value="Protein_kinase_ATP_BS"/>
</dbReference>
<keyword evidence="16" id="KW-1185">Reference proteome</keyword>
<keyword evidence="4" id="KW-0677">Repeat</keyword>
<feature type="domain" description="PASTA" evidence="14">
    <location>
        <begin position="493"/>
        <end position="559"/>
    </location>
</feature>
<keyword evidence="7 10" id="KW-0067">ATP-binding</keyword>
<evidence type="ECO:0000256" key="1">
    <source>
        <dbReference type="ARBA" id="ARBA00012513"/>
    </source>
</evidence>
<evidence type="ECO:0000259" key="13">
    <source>
        <dbReference type="PROSITE" id="PS50011"/>
    </source>
</evidence>
<evidence type="ECO:0000313" key="16">
    <source>
        <dbReference type="Proteomes" id="UP001500967"/>
    </source>
</evidence>
<evidence type="ECO:0000256" key="4">
    <source>
        <dbReference type="ARBA" id="ARBA00022737"/>
    </source>
</evidence>
<keyword evidence="5 10" id="KW-0547">Nucleotide-binding</keyword>
<feature type="region of interest" description="Disordered" evidence="11">
    <location>
        <begin position="456"/>
        <end position="481"/>
    </location>
</feature>
<feature type="domain" description="PASTA" evidence="14">
    <location>
        <begin position="361"/>
        <end position="426"/>
    </location>
</feature>
<dbReference type="CDD" id="cd14014">
    <property type="entry name" value="STKc_PknB_like"/>
    <property type="match status" value="1"/>
</dbReference>
<dbReference type="GO" id="GO:0016301">
    <property type="term" value="F:kinase activity"/>
    <property type="evidence" value="ECO:0007669"/>
    <property type="project" value="UniProtKB-KW"/>
</dbReference>
<dbReference type="PROSITE" id="PS50011">
    <property type="entry name" value="PROTEIN_KINASE_DOM"/>
    <property type="match status" value="1"/>
</dbReference>
<feature type="compositionally biased region" description="Low complexity" evidence="11">
    <location>
        <begin position="550"/>
        <end position="562"/>
    </location>
</feature>
<dbReference type="PROSITE" id="PS00107">
    <property type="entry name" value="PROTEIN_KINASE_ATP"/>
    <property type="match status" value="1"/>
</dbReference>
<evidence type="ECO:0000256" key="11">
    <source>
        <dbReference type="SAM" id="MobiDB-lite"/>
    </source>
</evidence>
<keyword evidence="6 15" id="KW-0418">Kinase</keyword>
<organism evidence="15 16">
    <name type="scientific">Cryptosporangium japonicum</name>
    <dbReference type="NCBI Taxonomy" id="80872"/>
    <lineage>
        <taxon>Bacteria</taxon>
        <taxon>Bacillati</taxon>
        <taxon>Actinomycetota</taxon>
        <taxon>Actinomycetes</taxon>
        <taxon>Cryptosporangiales</taxon>
        <taxon>Cryptosporangiaceae</taxon>
        <taxon>Cryptosporangium</taxon>
    </lineage>
</organism>
<evidence type="ECO:0000256" key="12">
    <source>
        <dbReference type="SAM" id="Phobius"/>
    </source>
</evidence>
<dbReference type="CDD" id="cd06577">
    <property type="entry name" value="PASTA_pknB"/>
    <property type="match status" value="3"/>
</dbReference>
<dbReference type="PANTHER" id="PTHR43289">
    <property type="entry name" value="MITOGEN-ACTIVATED PROTEIN KINASE KINASE KINASE 20-RELATED"/>
    <property type="match status" value="1"/>
</dbReference>
<feature type="region of interest" description="Disordered" evidence="11">
    <location>
        <begin position="397"/>
        <end position="435"/>
    </location>
</feature>
<keyword evidence="12" id="KW-1133">Transmembrane helix</keyword>
<evidence type="ECO:0000256" key="9">
    <source>
        <dbReference type="ARBA" id="ARBA00048679"/>
    </source>
</evidence>
<evidence type="ECO:0000256" key="10">
    <source>
        <dbReference type="PROSITE-ProRule" id="PRU10141"/>
    </source>
</evidence>
<proteinExistence type="predicted"/>
<keyword evidence="12" id="KW-0812">Transmembrane</keyword>
<sequence>MTEARLFGGRYEIGPVLGYGGMAEVHMGRDHRLGRDVAIKVLRSDLARDPGFQARFRREAQNAAALNHPAIVSVYDTGEDHSSRDGVAVPYIVMEYVEGHTLKEVLTAEGRLAPQRALEIVADVCAALDFSHRHGIIHRDIKPGNVMLTPQGAVKVMDFGIARAITSASSQMTATSAVIGTAQYLSPEQARGETVDARSDVYSTGCLLYELMVGEPPFTGDNPVSVAYQHVREDPIPPSQRNPEISATIDAIVLKSMAKNPAQRYQSAGEMRADLLRAAAGRPVAAGPVPSGGERTAVLGGGAATRVVPTPGGGYSTSVGTAVGNGAQKRRGATIAVGILAVIALVAVVAFAASKIGGGDGKEITVADVVGANQVSATRELQAQGLNVTVRTVPSTTEQKGKVTEQNPAAGATAKQGDKVEISIGGGPGEVSVPDLKGLTEDGAKARLEQAKLQYKIEDDEDSDQPEGEVTGQDPAAGQKLPVNGTVTVKISKANRVLVPDVKGLTFDDAKSRLESAGLKVRKAEVASDKAAAGTVISQSPDQNTKQSRGTTVTLTVSTGPTASNSPDPDESPSDDPEPSDSPEPTESTGASASSGPSPRNNGANLLTR</sequence>
<feature type="domain" description="PASTA" evidence="14">
    <location>
        <begin position="427"/>
        <end position="492"/>
    </location>
</feature>
<dbReference type="InterPro" id="IPR008271">
    <property type="entry name" value="Ser/Thr_kinase_AS"/>
</dbReference>
<evidence type="ECO:0000256" key="8">
    <source>
        <dbReference type="ARBA" id="ARBA00047899"/>
    </source>
</evidence>
<feature type="binding site" evidence="10">
    <location>
        <position position="40"/>
    </location>
    <ligand>
        <name>ATP</name>
        <dbReference type="ChEBI" id="CHEBI:30616"/>
    </ligand>
</feature>
<dbReference type="EMBL" id="BAAAGX010000032">
    <property type="protein sequence ID" value="GAA0272105.1"/>
    <property type="molecule type" value="Genomic_DNA"/>
</dbReference>
<evidence type="ECO:0000256" key="6">
    <source>
        <dbReference type="ARBA" id="ARBA00022777"/>
    </source>
</evidence>
<feature type="compositionally biased region" description="Acidic residues" evidence="11">
    <location>
        <begin position="568"/>
        <end position="581"/>
    </location>
</feature>
<dbReference type="RefSeq" id="WP_344653175.1">
    <property type="nucleotide sequence ID" value="NZ_BAAAGX010000032.1"/>
</dbReference>
<dbReference type="Pfam" id="PF00069">
    <property type="entry name" value="Pkinase"/>
    <property type="match status" value="1"/>
</dbReference>
<dbReference type="InterPro" id="IPR000719">
    <property type="entry name" value="Prot_kinase_dom"/>
</dbReference>
<comment type="catalytic activity">
    <reaction evidence="8">
        <text>L-threonyl-[protein] + ATP = O-phospho-L-threonyl-[protein] + ADP + H(+)</text>
        <dbReference type="Rhea" id="RHEA:46608"/>
        <dbReference type="Rhea" id="RHEA-COMP:11060"/>
        <dbReference type="Rhea" id="RHEA-COMP:11605"/>
        <dbReference type="ChEBI" id="CHEBI:15378"/>
        <dbReference type="ChEBI" id="CHEBI:30013"/>
        <dbReference type="ChEBI" id="CHEBI:30616"/>
        <dbReference type="ChEBI" id="CHEBI:61977"/>
        <dbReference type="ChEBI" id="CHEBI:456216"/>
        <dbReference type="EC" id="2.7.11.1"/>
    </reaction>
</comment>
<comment type="caution">
    <text evidence="15">The sequence shown here is derived from an EMBL/GenBank/DDBJ whole genome shotgun (WGS) entry which is preliminary data.</text>
</comment>
<dbReference type="Proteomes" id="UP001500967">
    <property type="component" value="Unassembled WGS sequence"/>
</dbReference>
<evidence type="ECO:0000256" key="7">
    <source>
        <dbReference type="ARBA" id="ARBA00022840"/>
    </source>
</evidence>
<evidence type="ECO:0000256" key="3">
    <source>
        <dbReference type="ARBA" id="ARBA00022679"/>
    </source>
</evidence>
<feature type="compositionally biased region" description="Acidic residues" evidence="11">
    <location>
        <begin position="458"/>
        <end position="467"/>
    </location>
</feature>
<dbReference type="PROSITE" id="PS00108">
    <property type="entry name" value="PROTEIN_KINASE_ST"/>
    <property type="match status" value="1"/>
</dbReference>
<accession>A0ABN0V2V6</accession>
<reference evidence="15 16" key="1">
    <citation type="journal article" date="2019" name="Int. J. Syst. Evol. Microbiol.">
        <title>The Global Catalogue of Microorganisms (GCM) 10K type strain sequencing project: providing services to taxonomists for standard genome sequencing and annotation.</title>
        <authorList>
            <consortium name="The Broad Institute Genomics Platform"/>
            <consortium name="The Broad Institute Genome Sequencing Center for Infectious Disease"/>
            <person name="Wu L."/>
            <person name="Ma J."/>
        </authorList>
    </citation>
    <scope>NUCLEOTIDE SEQUENCE [LARGE SCALE GENOMIC DNA]</scope>
    <source>
        <strain evidence="15 16">JCM 10425</strain>
    </source>
</reference>
<comment type="catalytic activity">
    <reaction evidence="9">
        <text>L-seryl-[protein] + ATP = O-phospho-L-seryl-[protein] + ADP + H(+)</text>
        <dbReference type="Rhea" id="RHEA:17989"/>
        <dbReference type="Rhea" id="RHEA-COMP:9863"/>
        <dbReference type="Rhea" id="RHEA-COMP:11604"/>
        <dbReference type="ChEBI" id="CHEBI:15378"/>
        <dbReference type="ChEBI" id="CHEBI:29999"/>
        <dbReference type="ChEBI" id="CHEBI:30616"/>
        <dbReference type="ChEBI" id="CHEBI:83421"/>
        <dbReference type="ChEBI" id="CHEBI:456216"/>
        <dbReference type="EC" id="2.7.11.1"/>
    </reaction>
</comment>
<dbReference type="Pfam" id="PF03793">
    <property type="entry name" value="PASTA"/>
    <property type="match status" value="3"/>
</dbReference>
<dbReference type="Gene3D" id="1.10.510.10">
    <property type="entry name" value="Transferase(Phosphotransferase) domain 1"/>
    <property type="match status" value="1"/>
</dbReference>
<keyword evidence="2" id="KW-0723">Serine/threonine-protein kinase</keyword>
<feature type="compositionally biased region" description="Polar residues" evidence="11">
    <location>
        <begin position="599"/>
        <end position="609"/>
    </location>
</feature>
<evidence type="ECO:0000259" key="14">
    <source>
        <dbReference type="PROSITE" id="PS51178"/>
    </source>
</evidence>
<name>A0ABN0V2V6_9ACTN</name>
<dbReference type="PROSITE" id="PS51178">
    <property type="entry name" value="PASTA"/>
    <property type="match status" value="3"/>
</dbReference>
<dbReference type="Gene3D" id="3.30.200.20">
    <property type="entry name" value="Phosphorylase Kinase, domain 1"/>
    <property type="match status" value="1"/>
</dbReference>
<dbReference type="PANTHER" id="PTHR43289:SF6">
    <property type="entry name" value="SERINE_THREONINE-PROTEIN KINASE NEKL-3"/>
    <property type="match status" value="1"/>
</dbReference>
<dbReference type="InterPro" id="IPR005543">
    <property type="entry name" value="PASTA_dom"/>
</dbReference>
<keyword evidence="3" id="KW-0808">Transferase</keyword>
<feature type="region of interest" description="Disordered" evidence="11">
    <location>
        <begin position="512"/>
        <end position="609"/>
    </location>
</feature>
<feature type="domain" description="Protein kinase" evidence="13">
    <location>
        <begin position="11"/>
        <end position="276"/>
    </location>
</feature>
<keyword evidence="12" id="KW-0472">Membrane</keyword>
<gene>
    <name evidence="15" type="primary">pknB_2</name>
    <name evidence="15" type="ORF">GCM10009539_69290</name>
</gene>